<dbReference type="GO" id="GO:0022857">
    <property type="term" value="F:transmembrane transporter activity"/>
    <property type="evidence" value="ECO:0007669"/>
    <property type="project" value="InterPro"/>
</dbReference>
<dbReference type="EMBL" id="JAHQCW010000038">
    <property type="protein sequence ID" value="MBU9738597.1"/>
    <property type="molecule type" value="Genomic_DNA"/>
</dbReference>
<feature type="transmembrane region" description="Helical" evidence="7">
    <location>
        <begin position="394"/>
        <end position="415"/>
    </location>
</feature>
<feature type="coiled-coil region" evidence="6">
    <location>
        <begin position="120"/>
        <end position="179"/>
    </location>
</feature>
<sequence length="551" mass="61519">MANENSKILTAEQETKLRQPIEAYVGAIQEKIDSLRVDGIDKVLSCQNLIDGIKRDRNLTRAERDARIAEVQEDLNKAKEIRDKNKDEIAKLIADAEAYLKAHFVQEYYRPVKESCDLEKARVKEQYRKNLEELQKEHQEIVSKISDHKELKDEKYVYKNRLFDAKMKLEKDLQQIKDRRHAAFNYKFHLIDLLRMSKFTFLESRAQKWENYKYVFNRRTFLLQNGLYIAIVLIFIMLCIITPAVKNSPLLTYNNVLNILQQASPRMFLALGVAGLILLTGTDLSIGRMIGMGMTTATIIMHQGINTGGVFGHIFDFTGLPIGVRVVFALIMCTLLCTCFTAIAGFFTAKFKMHPFISTMANMLVIFGLVTYATKGVSFGAIEPTIPSMIIPKLNNFPTIILWAVAAIIIIWFIWNKTTFGKNLYAVGGNPEAAAVSGISVFRVTVGAFILAGILYGFGAWLECARMVGSGSAAYGQGWEMDAIAACVVGGVSFTGGIGKISGVVVGVLIFTALTYSLTILGIDTNLQFVFEGIIIIVAVTLDCLKYVQKK</sequence>
<keyword evidence="6" id="KW-0175">Coiled coil</keyword>
<dbReference type="GO" id="GO:0005886">
    <property type="term" value="C:plasma membrane"/>
    <property type="evidence" value="ECO:0007669"/>
    <property type="project" value="UniProtKB-SubCell"/>
</dbReference>
<feature type="transmembrane region" description="Helical" evidence="7">
    <location>
        <begin position="529"/>
        <end position="548"/>
    </location>
</feature>
<evidence type="ECO:0000256" key="1">
    <source>
        <dbReference type="ARBA" id="ARBA00004651"/>
    </source>
</evidence>
<evidence type="ECO:0000256" key="3">
    <source>
        <dbReference type="ARBA" id="ARBA00022692"/>
    </source>
</evidence>
<keyword evidence="4 7" id="KW-1133">Transmembrane helix</keyword>
<dbReference type="AlphaFoldDB" id="A0A949K3C6"/>
<dbReference type="CDD" id="cd06579">
    <property type="entry name" value="TM_PBP1_transp_AraH_like"/>
    <property type="match status" value="1"/>
</dbReference>
<feature type="transmembrane region" description="Helical" evidence="7">
    <location>
        <begin position="501"/>
        <end position="523"/>
    </location>
</feature>
<dbReference type="Proteomes" id="UP000712157">
    <property type="component" value="Unassembled WGS sequence"/>
</dbReference>
<dbReference type="RefSeq" id="WP_158346876.1">
    <property type="nucleotide sequence ID" value="NZ_JAHQCW010000038.1"/>
</dbReference>
<keyword evidence="3 7" id="KW-0812">Transmembrane</keyword>
<keyword evidence="5 7" id="KW-0472">Membrane</keyword>
<comment type="subcellular location">
    <subcellularLocation>
        <location evidence="1">Cell membrane</location>
        <topology evidence="1">Multi-pass membrane protein</topology>
    </subcellularLocation>
</comment>
<protein>
    <submittedName>
        <fullName evidence="8">Galactoside ABC transporter permease</fullName>
    </submittedName>
</protein>
<evidence type="ECO:0000313" key="9">
    <source>
        <dbReference type="Proteomes" id="UP000712157"/>
    </source>
</evidence>
<dbReference type="PANTHER" id="PTHR32196:SF18">
    <property type="entry name" value="GALACTOSE_METHYL GALACTOSIDE IMPORT PERMEASE PROTEIN MGLC"/>
    <property type="match status" value="1"/>
</dbReference>
<dbReference type="PANTHER" id="PTHR32196">
    <property type="entry name" value="ABC TRANSPORTER PERMEASE PROTEIN YPHD-RELATED-RELATED"/>
    <property type="match status" value="1"/>
</dbReference>
<comment type="caution">
    <text evidence="8">The sequence shown here is derived from an EMBL/GenBank/DDBJ whole genome shotgun (WGS) entry which is preliminary data.</text>
</comment>
<gene>
    <name evidence="8" type="ORF">KTH89_18810</name>
</gene>
<evidence type="ECO:0000256" key="4">
    <source>
        <dbReference type="ARBA" id="ARBA00022989"/>
    </source>
</evidence>
<keyword evidence="2" id="KW-1003">Cell membrane</keyword>
<evidence type="ECO:0000256" key="2">
    <source>
        <dbReference type="ARBA" id="ARBA00022475"/>
    </source>
</evidence>
<evidence type="ECO:0000256" key="5">
    <source>
        <dbReference type="ARBA" id="ARBA00023136"/>
    </source>
</evidence>
<name>A0A949K3C6_9FIRM</name>
<evidence type="ECO:0000256" key="6">
    <source>
        <dbReference type="SAM" id="Coils"/>
    </source>
</evidence>
<proteinExistence type="predicted"/>
<feature type="transmembrane region" description="Helical" evidence="7">
    <location>
        <begin position="326"/>
        <end position="347"/>
    </location>
</feature>
<evidence type="ECO:0000313" key="8">
    <source>
        <dbReference type="EMBL" id="MBU9738597.1"/>
    </source>
</evidence>
<evidence type="ECO:0000256" key="7">
    <source>
        <dbReference type="SAM" id="Phobius"/>
    </source>
</evidence>
<feature type="transmembrane region" description="Helical" evidence="7">
    <location>
        <begin position="435"/>
        <end position="458"/>
    </location>
</feature>
<reference evidence="8" key="1">
    <citation type="submission" date="2021-06" db="EMBL/GenBank/DDBJ databases">
        <title>Description of novel taxa of the family Lachnospiraceae.</title>
        <authorList>
            <person name="Chaplin A.V."/>
            <person name="Sokolova S.R."/>
            <person name="Pikina A.P."/>
            <person name="Korzhanova M."/>
            <person name="Belova V."/>
            <person name="Korostin D."/>
            <person name="Efimov B.A."/>
        </authorList>
    </citation>
    <scope>NUCLEOTIDE SEQUENCE</scope>
    <source>
        <strain evidence="8">ASD5720</strain>
    </source>
</reference>
<feature type="transmembrane region" description="Helical" evidence="7">
    <location>
        <begin position="226"/>
        <end position="245"/>
    </location>
</feature>
<dbReference type="InterPro" id="IPR001851">
    <property type="entry name" value="ABC_transp_permease"/>
</dbReference>
<feature type="coiled-coil region" evidence="6">
    <location>
        <begin position="68"/>
        <end position="95"/>
    </location>
</feature>
<keyword evidence="9" id="KW-1185">Reference proteome</keyword>
<organism evidence="8 9">
    <name type="scientific">Diplocloster agilis</name>
    <dbReference type="NCBI Taxonomy" id="2850323"/>
    <lineage>
        <taxon>Bacteria</taxon>
        <taxon>Bacillati</taxon>
        <taxon>Bacillota</taxon>
        <taxon>Clostridia</taxon>
        <taxon>Lachnospirales</taxon>
        <taxon>Lachnospiraceae</taxon>
        <taxon>Diplocloster</taxon>
    </lineage>
</organism>
<dbReference type="Pfam" id="PF02653">
    <property type="entry name" value="BPD_transp_2"/>
    <property type="match status" value="1"/>
</dbReference>
<feature type="transmembrane region" description="Helical" evidence="7">
    <location>
        <begin position="265"/>
        <end position="286"/>
    </location>
</feature>
<accession>A0A949K3C6</accession>
<feature type="transmembrane region" description="Helical" evidence="7">
    <location>
        <begin position="353"/>
        <end position="373"/>
    </location>
</feature>